<dbReference type="GO" id="GO:1904047">
    <property type="term" value="F:S-adenosyl-L-methionine binding"/>
    <property type="evidence" value="ECO:0007669"/>
    <property type="project" value="TreeGrafter"/>
</dbReference>
<evidence type="ECO:0000313" key="2">
    <source>
        <dbReference type="Proteomes" id="UP000237798"/>
    </source>
</evidence>
<dbReference type="EMBL" id="PVXP01000019">
    <property type="protein sequence ID" value="PRR85314.1"/>
    <property type="molecule type" value="Genomic_DNA"/>
</dbReference>
<dbReference type="InterPro" id="IPR049539">
    <property type="entry name" value="SPL"/>
</dbReference>
<dbReference type="OrthoDB" id="9783671at2"/>
<dbReference type="AlphaFoldDB" id="A0A2T0BN56"/>
<dbReference type="PANTHER" id="PTHR37822">
    <property type="entry name" value="SPORE PHOTOPRODUCT LYASE-RELATED"/>
    <property type="match status" value="1"/>
</dbReference>
<dbReference type="Gene3D" id="3.80.30.30">
    <property type="match status" value="1"/>
</dbReference>
<dbReference type="GO" id="GO:0003913">
    <property type="term" value="F:DNA photolyase activity"/>
    <property type="evidence" value="ECO:0007669"/>
    <property type="project" value="TreeGrafter"/>
</dbReference>
<dbReference type="Pfam" id="PF20903">
    <property type="entry name" value="SPL"/>
    <property type="match status" value="1"/>
</dbReference>
<evidence type="ECO:0000313" key="1">
    <source>
        <dbReference type="EMBL" id="PRR85314.1"/>
    </source>
</evidence>
<keyword evidence="1" id="KW-0456">Lyase</keyword>
<dbReference type="SUPFAM" id="SSF102114">
    <property type="entry name" value="Radical SAM enzymes"/>
    <property type="match status" value="1"/>
</dbReference>
<dbReference type="PANTHER" id="PTHR37822:SF2">
    <property type="entry name" value="SPORE PHOTOPRODUCT LYASE"/>
    <property type="match status" value="1"/>
</dbReference>
<proteinExistence type="predicted"/>
<comment type="caution">
    <text evidence="1">The sequence shown here is derived from an EMBL/GenBank/DDBJ whole genome shotgun (WGS) entry which is preliminary data.</text>
</comment>
<dbReference type="GO" id="GO:0051539">
    <property type="term" value="F:4 iron, 4 sulfur cluster binding"/>
    <property type="evidence" value="ECO:0007669"/>
    <property type="project" value="TreeGrafter"/>
</dbReference>
<reference evidence="1 2" key="1">
    <citation type="submission" date="2018-03" db="EMBL/GenBank/DDBJ databases">
        <title>Genome sequence of Clostridium luticellarii DSM 29923.</title>
        <authorList>
            <person name="Poehlein A."/>
            <person name="Daniel R."/>
        </authorList>
    </citation>
    <scope>NUCLEOTIDE SEQUENCE [LARGE SCALE GENOMIC DNA]</scope>
    <source>
        <strain evidence="1 2">DSM 29923</strain>
    </source>
</reference>
<protein>
    <submittedName>
        <fullName evidence="1">Spore photoproduct lyase</fullName>
        <ecNumber evidence="1">4.1.99.14</ecNumber>
    </submittedName>
</protein>
<sequence>MRNWYNSLNSSSFSHIYVENRVLQNENAKAILSRFKNSRVINIEHYKDVFCRHNQDFLAQKKSPQLILAHNDGNLIYKGAKVCDDFGNKYFYYTSSIMNCIYNCEYCYLQGMYSSANIVVFVNIEDVFHQVEHILKEHPAYICISYDTDIMAFENITGFLNKWLEFAGVRDNLKIEVRTKSSNFKSIEKAVPGDNIILAWTISPDEIAKKYEQMAPGLDSRLESARSALKKGWKVRICFDPILYVENWDEYYKKCIEKTFRVIPADKIQDVSIGVFRISKNYFKNMMKSNPNSLLLSYPFEILDSVCTYSEEHHNKMVNFVYNMVSSYVGKDKIFIQ</sequence>
<dbReference type="InterPro" id="IPR058240">
    <property type="entry name" value="rSAM_sf"/>
</dbReference>
<dbReference type="Gene3D" id="3.40.50.12110">
    <property type="match status" value="1"/>
</dbReference>
<gene>
    <name evidence="1" type="primary">splB_1</name>
    <name evidence="1" type="ORF">CLLU_16900</name>
</gene>
<organism evidence="1 2">
    <name type="scientific">Clostridium luticellarii</name>
    <dbReference type="NCBI Taxonomy" id="1691940"/>
    <lineage>
        <taxon>Bacteria</taxon>
        <taxon>Bacillati</taxon>
        <taxon>Bacillota</taxon>
        <taxon>Clostridia</taxon>
        <taxon>Eubacteriales</taxon>
        <taxon>Clostridiaceae</taxon>
        <taxon>Clostridium</taxon>
    </lineage>
</organism>
<dbReference type="Proteomes" id="UP000237798">
    <property type="component" value="Unassembled WGS sequence"/>
</dbReference>
<dbReference type="GO" id="GO:0042601">
    <property type="term" value="C:endospore-forming forespore"/>
    <property type="evidence" value="ECO:0007669"/>
    <property type="project" value="TreeGrafter"/>
</dbReference>
<dbReference type="RefSeq" id="WP_106009292.1">
    <property type="nucleotide sequence ID" value="NZ_PVXP01000019.1"/>
</dbReference>
<accession>A0A2T0BN56</accession>
<keyword evidence="2" id="KW-1185">Reference proteome</keyword>
<dbReference type="EC" id="4.1.99.14" evidence="1"/>
<name>A0A2T0BN56_9CLOT</name>